<dbReference type="EMBL" id="PDTV01000008">
    <property type="protein sequence ID" value="PIE83016.1"/>
    <property type="molecule type" value="Genomic_DNA"/>
</dbReference>
<feature type="region of interest" description="Disordered" evidence="25">
    <location>
        <begin position="813"/>
        <end position="857"/>
    </location>
</feature>
<keyword evidence="11 23" id="KW-0808">Transferase</keyword>
<dbReference type="PANTHER" id="PTHR32282">
    <property type="entry name" value="BINDING PROTEIN TRANSPEPTIDASE, PUTATIVE-RELATED"/>
    <property type="match status" value="1"/>
</dbReference>
<keyword evidence="7" id="KW-1003">Cell membrane</keyword>
<dbReference type="GO" id="GO:0030288">
    <property type="term" value="C:outer membrane-bounded periplasmic space"/>
    <property type="evidence" value="ECO:0007669"/>
    <property type="project" value="TreeGrafter"/>
</dbReference>
<dbReference type="Pfam" id="PF14814">
    <property type="entry name" value="UB2H"/>
    <property type="match status" value="1"/>
</dbReference>
<dbReference type="Gene3D" id="3.30.2060.10">
    <property type="entry name" value="Penicillin-binding protein 1b domain"/>
    <property type="match status" value="1"/>
</dbReference>
<dbReference type="Pfam" id="PF00912">
    <property type="entry name" value="Transgly"/>
    <property type="match status" value="1"/>
</dbReference>
<comment type="similarity">
    <text evidence="4 23">In the C-terminal section; belongs to the transpeptidase family.</text>
</comment>
<evidence type="ECO:0000256" key="18">
    <source>
        <dbReference type="ARBA" id="ARBA00023316"/>
    </source>
</evidence>
<evidence type="ECO:0000256" key="19">
    <source>
        <dbReference type="ARBA" id="ARBA00032454"/>
    </source>
</evidence>
<keyword evidence="13 23" id="KW-0133">Cell shape</keyword>
<keyword evidence="10 23" id="KW-0328">Glycosyltransferase</keyword>
<evidence type="ECO:0000256" key="22">
    <source>
        <dbReference type="NCBIfam" id="TIGR02071"/>
    </source>
</evidence>
<dbReference type="GO" id="GO:0008658">
    <property type="term" value="F:penicillin binding"/>
    <property type="evidence" value="ECO:0007669"/>
    <property type="project" value="UniProtKB-UniRule"/>
</dbReference>
<dbReference type="InterPro" id="IPR028166">
    <property type="entry name" value="UB2H"/>
</dbReference>
<dbReference type="InterPro" id="IPR023346">
    <property type="entry name" value="Lysozyme-like_dom_sf"/>
</dbReference>
<organism evidence="30 31">
    <name type="scientific">Candidatus Contendibacter odensensis</name>
    <dbReference type="NCBI Taxonomy" id="1400860"/>
    <lineage>
        <taxon>Bacteria</taxon>
        <taxon>Pseudomonadati</taxon>
        <taxon>Pseudomonadota</taxon>
        <taxon>Gammaproteobacteria</taxon>
        <taxon>Candidatus Competibacteraceae</taxon>
        <taxon>Candidatus Contendibacter</taxon>
    </lineage>
</organism>
<feature type="domain" description="Bifunctional transglycosylase second" evidence="29">
    <location>
        <begin position="148"/>
        <end position="208"/>
    </location>
</feature>
<protein>
    <recommendedName>
        <fullName evidence="6 22">Penicillin-binding protein 1B</fullName>
        <shortName evidence="23">PBP-1b</shortName>
        <shortName evidence="23">PBP1b</shortName>
    </recommendedName>
    <alternativeName>
        <fullName evidence="19 23">Murein polymerase</fullName>
    </alternativeName>
</protein>
<evidence type="ECO:0000256" key="8">
    <source>
        <dbReference type="ARBA" id="ARBA00022645"/>
    </source>
</evidence>
<dbReference type="NCBIfam" id="TIGR02071">
    <property type="entry name" value="PBP_1b"/>
    <property type="match status" value="1"/>
</dbReference>
<dbReference type="Gene3D" id="1.10.3810.10">
    <property type="entry name" value="Biosynthetic peptidoglycan transglycosylase-like"/>
    <property type="match status" value="1"/>
</dbReference>
<dbReference type="PIRSF" id="PIRSF002799">
    <property type="entry name" value="PBP_1b"/>
    <property type="match status" value="1"/>
</dbReference>
<dbReference type="GO" id="GO:0008360">
    <property type="term" value="P:regulation of cell shape"/>
    <property type="evidence" value="ECO:0007669"/>
    <property type="project" value="UniProtKB-UniRule"/>
</dbReference>
<dbReference type="FunFam" id="1.10.3810.10:FF:000001">
    <property type="entry name" value="Penicillin-binding protein 1A"/>
    <property type="match status" value="1"/>
</dbReference>
<keyword evidence="26" id="KW-1133">Transmembrane helix</keyword>
<comment type="function">
    <text evidence="1 23">Cell wall formation. Synthesis of cross-linked peptidoglycan from the lipid intermediates. The enzyme has a penicillin-insensitive transglycosylase N-terminal domain (formation of linear glycan strands) and a penicillin-sensitive transpeptidase C-terminal domain (cross-linking of the peptide subunits).</text>
</comment>
<dbReference type="GO" id="GO:0071555">
    <property type="term" value="P:cell wall organization"/>
    <property type="evidence" value="ECO:0007669"/>
    <property type="project" value="UniProtKB-UniRule"/>
</dbReference>
<dbReference type="InterPro" id="IPR001460">
    <property type="entry name" value="PCN-bd_Tpept"/>
</dbReference>
<evidence type="ECO:0000256" key="5">
    <source>
        <dbReference type="ARBA" id="ARBA00007739"/>
    </source>
</evidence>
<dbReference type="Gene3D" id="3.40.710.10">
    <property type="entry name" value="DD-peptidase/beta-lactamase superfamily"/>
    <property type="match status" value="1"/>
</dbReference>
<dbReference type="SUPFAM" id="SSF56601">
    <property type="entry name" value="beta-lactamase/transpeptidase-like"/>
    <property type="match status" value="1"/>
</dbReference>
<proteinExistence type="inferred from homology"/>
<dbReference type="InterPro" id="IPR036950">
    <property type="entry name" value="PBP_transglycosylase"/>
</dbReference>
<evidence type="ECO:0000256" key="21">
    <source>
        <dbReference type="ARBA" id="ARBA00049902"/>
    </source>
</evidence>
<dbReference type="GO" id="GO:0009252">
    <property type="term" value="P:peptidoglycan biosynthetic process"/>
    <property type="evidence" value="ECO:0007669"/>
    <property type="project" value="UniProtKB-UniRule"/>
</dbReference>
<reference evidence="30 31" key="1">
    <citation type="submission" date="2017-10" db="EMBL/GenBank/DDBJ databases">
        <title>Novel microbial diversity and functional potential in the marine mammal oral microbiome.</title>
        <authorList>
            <person name="Dudek N.K."/>
            <person name="Sun C.L."/>
            <person name="Burstein D."/>
            <person name="Kantor R.S."/>
            <person name="Aliaga Goltsman D.S."/>
            <person name="Bik E.M."/>
            <person name="Thomas B.C."/>
            <person name="Banfield J.F."/>
            <person name="Relman D.A."/>
        </authorList>
    </citation>
    <scope>NUCLEOTIDE SEQUENCE [LARGE SCALE GENOMIC DNA]</scope>
    <source>
        <strain evidence="30">DOLJORAL78_50_517</strain>
    </source>
</reference>
<dbReference type="InterPro" id="IPR001264">
    <property type="entry name" value="Glyco_trans_51"/>
</dbReference>
<evidence type="ECO:0000256" key="1">
    <source>
        <dbReference type="ARBA" id="ARBA00002624"/>
    </source>
</evidence>
<evidence type="ECO:0000256" key="3">
    <source>
        <dbReference type="ARBA" id="ARBA00004752"/>
    </source>
</evidence>
<evidence type="ECO:0000256" key="12">
    <source>
        <dbReference type="ARBA" id="ARBA00022801"/>
    </source>
</evidence>
<dbReference type="GO" id="GO:0005886">
    <property type="term" value="C:plasma membrane"/>
    <property type="evidence" value="ECO:0007669"/>
    <property type="project" value="UniProtKB-SubCell"/>
</dbReference>
<keyword evidence="17" id="KW-0511">Multifunctional enzyme</keyword>
<keyword evidence="12" id="KW-0378">Hydrolase</keyword>
<dbReference type="GO" id="GO:0006508">
    <property type="term" value="P:proteolysis"/>
    <property type="evidence" value="ECO:0007669"/>
    <property type="project" value="UniProtKB-KW"/>
</dbReference>
<keyword evidence="14 23" id="KW-0573">Peptidoglycan synthesis</keyword>
<dbReference type="UniPathway" id="UPA00219"/>
<dbReference type="InterPro" id="IPR011813">
    <property type="entry name" value="PBP_1b"/>
</dbReference>
<dbReference type="NCBIfam" id="TIGR02074">
    <property type="entry name" value="PBP_1a_fam"/>
    <property type="match status" value="1"/>
</dbReference>
<feature type="domain" description="Glycosyl transferase family 51" evidence="28">
    <location>
        <begin position="220"/>
        <end position="391"/>
    </location>
</feature>
<evidence type="ECO:0000256" key="23">
    <source>
        <dbReference type="PIRNR" id="PIRNR002799"/>
    </source>
</evidence>
<sequence>MIADYQAMPVWLIHVGMVMAKRSPSRKFTAWPLNIIQAMLSLLLSLFLGALLLGVLGLGLYMLYLDAIIRAEFDEKRWAMPVKVYARPLELYESMALSANAFNRELKLLHYHDVNCPEPPSTKKGKRTFKRRSKSSSKSCPPPQGGSKTPDRPGSYARQGDTFELMTRDFMFGDGAEHARKVRVVFAGNILVEMTSLDEDDTPGLLRLDPPEIAGIYPSHYEDRVLLKGKDLPPVLVDALLTVEDRAFFEHIGVNPKGIFRALLANLRAGRTVQGGSTLTQQLVKNMFLSNERTLKRKINEVLMAVLIDARYGKDDILEAYVNAIYLGQDGSRAIHGFGLASHFYFGVPLEDLDLHQLALLVGIVKGPSTYDPRRHQEKARERRALVLDIMAEQNLISAEDAATGKKMPLDLTSETDSDVIAYPAFIDLVRRQLRQYYKADDLLTEGLRVFTTLDPRVQASAEQTMVKSLPALERRKRKARPLQGASVVVNTQNGEVLALVGDRKPKRFGFNRALDTQRQAGSVVKPVTYLTALEHPERYTLATMVKDSRLVYTADGGRPWKPLNYDKRFHGRVMLRSALARSYNIPAVRVGLDMEVINVVEMFHRLGFDQEMRPYPSLLLGALNTSPFDIAQVYATLASGGFRIPLRAIREVTDSGGKPLQHYALDIVQVVEPGPIYLIVNAMQQVVKSGTAKSARRKLGANLNLAGKTGTTDDYRDSWFAGFSGNRLAVVWLGRDDNKPTGLTGTTGALQVWVNLMKRLHLEPLEMAIPADIENFRIDPRSGLRVSNRCRSGQTVPFLIGSEPTRVVACGARASGKKSSNRKAGAGQSRARKARQVSTRKPAEPEVSNFFKPLME</sequence>
<comment type="similarity">
    <text evidence="5 23">In the N-terminal section; belongs to the glycosyltransferase 51 family.</text>
</comment>
<evidence type="ECO:0000256" key="20">
    <source>
        <dbReference type="ARBA" id="ARBA00034000"/>
    </source>
</evidence>
<evidence type="ECO:0000256" key="15">
    <source>
        <dbReference type="ARBA" id="ARBA00023136"/>
    </source>
</evidence>
<evidence type="ECO:0000256" key="6">
    <source>
        <dbReference type="ARBA" id="ARBA00018637"/>
    </source>
</evidence>
<dbReference type="InterPro" id="IPR050396">
    <property type="entry name" value="Glycosyltr_51/Transpeptidase"/>
</dbReference>
<accession>A0A2G6PEL6</accession>
<feature type="region of interest" description="Disordered" evidence="25">
    <location>
        <begin position="117"/>
        <end position="158"/>
    </location>
</feature>
<evidence type="ECO:0000256" key="11">
    <source>
        <dbReference type="ARBA" id="ARBA00022679"/>
    </source>
</evidence>
<evidence type="ECO:0000256" key="4">
    <source>
        <dbReference type="ARBA" id="ARBA00007090"/>
    </source>
</evidence>
<evidence type="ECO:0000259" key="28">
    <source>
        <dbReference type="Pfam" id="PF00912"/>
    </source>
</evidence>
<dbReference type="GO" id="GO:0009274">
    <property type="term" value="C:peptidoglycan-based cell wall"/>
    <property type="evidence" value="ECO:0007669"/>
    <property type="project" value="UniProtKB-UniRule"/>
</dbReference>
<evidence type="ECO:0000256" key="14">
    <source>
        <dbReference type="ARBA" id="ARBA00022984"/>
    </source>
</evidence>
<keyword evidence="9" id="KW-0645">Protease</keyword>
<gene>
    <name evidence="30" type="primary">mrcB</name>
    <name evidence="30" type="ORF">CSA09_03735</name>
</gene>
<evidence type="ECO:0000256" key="26">
    <source>
        <dbReference type="SAM" id="Phobius"/>
    </source>
</evidence>
<evidence type="ECO:0000256" key="16">
    <source>
        <dbReference type="ARBA" id="ARBA00023251"/>
    </source>
</evidence>
<dbReference type="SUPFAM" id="SSF53955">
    <property type="entry name" value="Lysozyme-like"/>
    <property type="match status" value="1"/>
</dbReference>
<keyword evidence="15 26" id="KW-0472">Membrane</keyword>
<comment type="caution">
    <text evidence="30">The sequence shown here is derived from an EMBL/GenBank/DDBJ whole genome shotgun (WGS) entry which is preliminary data.</text>
</comment>
<keyword evidence="16" id="KW-0046">Antibiotic resistance</keyword>
<evidence type="ECO:0000256" key="25">
    <source>
        <dbReference type="SAM" id="MobiDB-lite"/>
    </source>
</evidence>
<dbReference type="GO" id="GO:0008955">
    <property type="term" value="F:peptidoglycan glycosyltransferase activity"/>
    <property type="evidence" value="ECO:0007669"/>
    <property type="project" value="UniProtKB-UniRule"/>
</dbReference>
<keyword evidence="8" id="KW-0121">Carboxypeptidase</keyword>
<name>A0A2G6PEL6_9GAMM</name>
<evidence type="ECO:0000256" key="10">
    <source>
        <dbReference type="ARBA" id="ARBA00022676"/>
    </source>
</evidence>
<feature type="active site" description="Acyl-ester intermediate; for transpeptidase activity" evidence="24">
    <location>
        <position position="523"/>
    </location>
</feature>
<dbReference type="Pfam" id="PF00905">
    <property type="entry name" value="Transpeptidase"/>
    <property type="match status" value="1"/>
</dbReference>
<dbReference type="Proteomes" id="UP000229278">
    <property type="component" value="Unassembled WGS sequence"/>
</dbReference>
<evidence type="ECO:0000259" key="27">
    <source>
        <dbReference type="Pfam" id="PF00905"/>
    </source>
</evidence>
<comment type="catalytic activity">
    <reaction evidence="20">
        <text>Preferential cleavage: (Ac)2-L-Lys-D-Ala-|-D-Ala. Also transpeptidation of peptidyl-alanyl moieties that are N-acyl substituents of D-alanine.</text>
        <dbReference type="EC" id="3.4.16.4"/>
    </reaction>
</comment>
<dbReference type="AlphaFoldDB" id="A0A2G6PEL6"/>
<evidence type="ECO:0000313" key="30">
    <source>
        <dbReference type="EMBL" id="PIE83016.1"/>
    </source>
</evidence>
<feature type="active site" description="Proton donor; for transglycosylase activity" evidence="24">
    <location>
        <position position="244"/>
    </location>
</feature>
<dbReference type="GO" id="GO:0009002">
    <property type="term" value="F:serine-type D-Ala-D-Ala carboxypeptidase activity"/>
    <property type="evidence" value="ECO:0007669"/>
    <property type="project" value="UniProtKB-EC"/>
</dbReference>
<evidence type="ECO:0000256" key="13">
    <source>
        <dbReference type="ARBA" id="ARBA00022960"/>
    </source>
</evidence>
<comment type="catalytic activity">
    <reaction evidence="21">
        <text>[GlcNAc-(1-&gt;4)-Mur2Ac(oyl-L-Ala-gamma-D-Glu-L-Lys-D-Ala-D-Ala)](n)-di-trans,octa-cis-undecaprenyl diphosphate + beta-D-GlcNAc-(1-&gt;4)-Mur2Ac(oyl-L-Ala-gamma-D-Glu-L-Lys-D-Ala-D-Ala)-di-trans,octa-cis-undecaprenyl diphosphate = [GlcNAc-(1-&gt;4)-Mur2Ac(oyl-L-Ala-gamma-D-Glu-L-Lys-D-Ala-D-Ala)](n+1)-di-trans,octa-cis-undecaprenyl diphosphate + di-trans,octa-cis-undecaprenyl diphosphate + H(+)</text>
        <dbReference type="Rhea" id="RHEA:23708"/>
        <dbReference type="Rhea" id="RHEA-COMP:9602"/>
        <dbReference type="Rhea" id="RHEA-COMP:9603"/>
        <dbReference type="ChEBI" id="CHEBI:15378"/>
        <dbReference type="ChEBI" id="CHEBI:58405"/>
        <dbReference type="ChEBI" id="CHEBI:60033"/>
        <dbReference type="ChEBI" id="CHEBI:78435"/>
        <dbReference type="EC" id="2.4.99.28"/>
    </reaction>
</comment>
<keyword evidence="26" id="KW-0812">Transmembrane</keyword>
<feature type="domain" description="Penicillin-binding protein transpeptidase" evidence="27">
    <location>
        <begin position="485"/>
        <end position="725"/>
    </location>
</feature>
<comment type="pathway">
    <text evidence="3 23">Cell wall biogenesis; peptidoglycan biosynthesis.</text>
</comment>
<keyword evidence="18 23" id="KW-0961">Cell wall biogenesis/degradation</keyword>
<feature type="transmembrane region" description="Helical" evidence="26">
    <location>
        <begin position="31"/>
        <end position="64"/>
    </location>
</feature>
<dbReference type="InterPro" id="IPR012338">
    <property type="entry name" value="Beta-lactam/transpept-like"/>
</dbReference>
<evidence type="ECO:0000256" key="7">
    <source>
        <dbReference type="ARBA" id="ARBA00022475"/>
    </source>
</evidence>
<evidence type="ECO:0000256" key="9">
    <source>
        <dbReference type="ARBA" id="ARBA00022670"/>
    </source>
</evidence>
<dbReference type="PANTHER" id="PTHR32282:SF11">
    <property type="entry name" value="PENICILLIN-BINDING PROTEIN 1B"/>
    <property type="match status" value="1"/>
</dbReference>
<dbReference type="GO" id="GO:0046677">
    <property type="term" value="P:response to antibiotic"/>
    <property type="evidence" value="ECO:0007669"/>
    <property type="project" value="UniProtKB-UniRule"/>
</dbReference>
<evidence type="ECO:0000313" key="31">
    <source>
        <dbReference type="Proteomes" id="UP000229278"/>
    </source>
</evidence>
<evidence type="ECO:0000259" key="29">
    <source>
        <dbReference type="Pfam" id="PF14814"/>
    </source>
</evidence>
<comment type="subcellular location">
    <subcellularLocation>
        <location evidence="2">Cell membrane</location>
    </subcellularLocation>
</comment>
<evidence type="ECO:0000256" key="24">
    <source>
        <dbReference type="PIRSR" id="PIRSR002799-1"/>
    </source>
</evidence>
<evidence type="ECO:0000256" key="17">
    <source>
        <dbReference type="ARBA" id="ARBA00023268"/>
    </source>
</evidence>
<evidence type="ECO:0000256" key="2">
    <source>
        <dbReference type="ARBA" id="ARBA00004236"/>
    </source>
</evidence>
<feature type="compositionally biased region" description="Basic residues" evidence="25">
    <location>
        <begin position="123"/>
        <end position="135"/>
    </location>
</feature>